<sequence>MSALLTITRAAPLSTIQDAGRFGMLSHGISASGAMDGSAYHVAGILAGAQSNGAIEFTTAGIDVAVSGGRCSAGVAGGDFKALHNGAPIAWPGRVDLRAGDRLSITPGARGNYGYLRFERNFDLPLVMGSLSTSTRAMIGGLDGRALRAGDTLALGNTGPAATGNIVEPKQDDAPIRVVWGLHADMFGNALRQRFLDSNFTIAAQMDRMGVRLGDSAGVFAATKALSLVSDAVVPGDIQIMGDGTPVVLMRDHQPTGGYPRIATIASVDFDRFAQMRPGSPVAFQSITVEHALHLLRSGQP</sequence>
<dbReference type="InterPro" id="IPR003778">
    <property type="entry name" value="CT_A_B"/>
</dbReference>
<gene>
    <name evidence="5" type="ORF">GCM10007913_16870</name>
</gene>
<reference evidence="5" key="1">
    <citation type="journal article" date="2014" name="Int. J. Syst. Evol. Microbiol.">
        <title>Complete genome of a new Firmicutes species belonging to the dominant human colonic microbiota ('Ruminococcus bicirculans') reveals two chromosomes and a selective capacity to utilize plant glucans.</title>
        <authorList>
            <consortium name="NISC Comparative Sequencing Program"/>
            <person name="Wegmann U."/>
            <person name="Louis P."/>
            <person name="Goesmann A."/>
            <person name="Henrissat B."/>
            <person name="Duncan S.H."/>
            <person name="Flint H.J."/>
        </authorList>
    </citation>
    <scope>NUCLEOTIDE SEQUENCE</scope>
    <source>
        <strain evidence="5">NBRC 103855</strain>
    </source>
</reference>
<name>A0ABQ5UDE4_9HYPH</name>
<dbReference type="RefSeq" id="WP_284389802.1">
    <property type="nucleotide sequence ID" value="NZ_BSNG01000001.1"/>
</dbReference>
<dbReference type="PANTHER" id="PTHR43309:SF5">
    <property type="entry name" value="5-OXOPROLINASE SUBUNIT C"/>
    <property type="match status" value="1"/>
</dbReference>
<keyword evidence="1" id="KW-0547">Nucleotide-binding</keyword>
<dbReference type="PANTHER" id="PTHR43309">
    <property type="entry name" value="5-OXOPROLINASE SUBUNIT C"/>
    <property type="match status" value="1"/>
</dbReference>
<evidence type="ECO:0000256" key="2">
    <source>
        <dbReference type="ARBA" id="ARBA00022801"/>
    </source>
</evidence>
<accession>A0ABQ5UDE4</accession>
<keyword evidence="3" id="KW-0067">ATP-binding</keyword>
<evidence type="ECO:0000259" key="4">
    <source>
        <dbReference type="SMART" id="SM00797"/>
    </source>
</evidence>
<evidence type="ECO:0000313" key="6">
    <source>
        <dbReference type="Proteomes" id="UP001161406"/>
    </source>
</evidence>
<protein>
    <submittedName>
        <fullName evidence="5">Carboxylase</fullName>
    </submittedName>
</protein>
<evidence type="ECO:0000256" key="3">
    <source>
        <dbReference type="ARBA" id="ARBA00022840"/>
    </source>
</evidence>
<organism evidence="5 6">
    <name type="scientific">Devosia yakushimensis</name>
    <dbReference type="NCBI Taxonomy" id="470028"/>
    <lineage>
        <taxon>Bacteria</taxon>
        <taxon>Pseudomonadati</taxon>
        <taxon>Pseudomonadota</taxon>
        <taxon>Alphaproteobacteria</taxon>
        <taxon>Hyphomicrobiales</taxon>
        <taxon>Devosiaceae</taxon>
        <taxon>Devosia</taxon>
    </lineage>
</organism>
<dbReference type="InterPro" id="IPR029000">
    <property type="entry name" value="Cyclophilin-like_dom_sf"/>
</dbReference>
<dbReference type="SMART" id="SM00797">
    <property type="entry name" value="AHS2"/>
    <property type="match status" value="1"/>
</dbReference>
<dbReference type="InterPro" id="IPR052708">
    <property type="entry name" value="PxpC"/>
</dbReference>
<dbReference type="Proteomes" id="UP001161406">
    <property type="component" value="Unassembled WGS sequence"/>
</dbReference>
<feature type="domain" description="Carboxyltransferase" evidence="4">
    <location>
        <begin position="26"/>
        <end position="298"/>
    </location>
</feature>
<evidence type="ECO:0000313" key="5">
    <source>
        <dbReference type="EMBL" id="GLQ09755.1"/>
    </source>
</evidence>
<dbReference type="Gene3D" id="2.40.100.10">
    <property type="entry name" value="Cyclophilin-like"/>
    <property type="match status" value="1"/>
</dbReference>
<keyword evidence="6" id="KW-1185">Reference proteome</keyword>
<dbReference type="SUPFAM" id="SSF50891">
    <property type="entry name" value="Cyclophilin-like"/>
    <property type="match status" value="1"/>
</dbReference>
<dbReference type="EMBL" id="BSNG01000001">
    <property type="protein sequence ID" value="GLQ09755.1"/>
    <property type="molecule type" value="Genomic_DNA"/>
</dbReference>
<proteinExistence type="predicted"/>
<dbReference type="Pfam" id="PF02626">
    <property type="entry name" value="CT_A_B"/>
    <property type="match status" value="1"/>
</dbReference>
<comment type="caution">
    <text evidence="5">The sequence shown here is derived from an EMBL/GenBank/DDBJ whole genome shotgun (WGS) entry which is preliminary data.</text>
</comment>
<evidence type="ECO:0000256" key="1">
    <source>
        <dbReference type="ARBA" id="ARBA00022741"/>
    </source>
</evidence>
<reference evidence="5" key="2">
    <citation type="submission" date="2023-01" db="EMBL/GenBank/DDBJ databases">
        <title>Draft genome sequence of Devosia yakushimensis strain NBRC 103855.</title>
        <authorList>
            <person name="Sun Q."/>
            <person name="Mori K."/>
        </authorList>
    </citation>
    <scope>NUCLEOTIDE SEQUENCE</scope>
    <source>
        <strain evidence="5">NBRC 103855</strain>
    </source>
</reference>
<keyword evidence="2" id="KW-0378">Hydrolase</keyword>